<sequence>MPLTAPFFAAAATVQATLACHNPGMKEVPWKSKVISTILNTFGTNSKYDFKSLITPYLF</sequence>
<dbReference type="EMBL" id="QLNI01000018">
    <property type="protein sequence ID" value="RAM02118.1"/>
    <property type="molecule type" value="Genomic_DNA"/>
</dbReference>
<comment type="caution">
    <text evidence="1">The sequence shown here is derived from an EMBL/GenBank/DDBJ whole genome shotgun (WGS) entry which is preliminary data.</text>
</comment>
<dbReference type="AlphaFoldDB" id="A0A328FC20"/>
<proteinExistence type="predicted"/>
<protein>
    <submittedName>
        <fullName evidence="1">Uncharacterized protein</fullName>
    </submittedName>
</protein>
<name>A0A328FC20_9BACT</name>
<accession>A0A328FC20</accession>
<organism evidence="1 2">
    <name type="scientific">Desulfobacter hydrogenophilus</name>
    <dbReference type="NCBI Taxonomy" id="2291"/>
    <lineage>
        <taxon>Bacteria</taxon>
        <taxon>Pseudomonadati</taxon>
        <taxon>Thermodesulfobacteriota</taxon>
        <taxon>Desulfobacteria</taxon>
        <taxon>Desulfobacterales</taxon>
        <taxon>Desulfobacteraceae</taxon>
        <taxon>Desulfobacter</taxon>
    </lineage>
</organism>
<evidence type="ECO:0000313" key="1">
    <source>
        <dbReference type="EMBL" id="RAM02118.1"/>
    </source>
</evidence>
<evidence type="ECO:0000313" key="2">
    <source>
        <dbReference type="Proteomes" id="UP000248798"/>
    </source>
</evidence>
<reference evidence="1 2" key="1">
    <citation type="submission" date="2018-06" db="EMBL/GenBank/DDBJ databases">
        <title>Complete Genome Sequence of Desulfobacter hydrogenophilus (DSM3380).</title>
        <authorList>
            <person name="Marietou A."/>
            <person name="Schreiber L."/>
            <person name="Marshall I."/>
            <person name="Jorgensen B."/>
        </authorList>
    </citation>
    <scope>NUCLEOTIDE SEQUENCE [LARGE SCALE GENOMIC DNA]</scope>
    <source>
        <strain evidence="1 2">DSM 3380</strain>
    </source>
</reference>
<gene>
    <name evidence="1" type="ORF">DO021_10075</name>
</gene>
<dbReference type="Proteomes" id="UP000248798">
    <property type="component" value="Unassembled WGS sequence"/>
</dbReference>